<accession>D6XZM8</accession>
<dbReference type="RefSeq" id="WP_013171827.1">
    <property type="nucleotide sequence ID" value="NC_014219.1"/>
</dbReference>
<dbReference type="Proteomes" id="UP000000271">
    <property type="component" value="Chromosome"/>
</dbReference>
<proteinExistence type="predicted"/>
<dbReference type="KEGG" id="bse:Bsel_0879"/>
<organism evidence="1 2">
    <name type="scientific">Bacillus selenitireducens (strain ATCC 700615 / DSM 15326 / MLS10)</name>
    <dbReference type="NCBI Taxonomy" id="439292"/>
    <lineage>
        <taxon>Bacteria</taxon>
        <taxon>Bacillati</taxon>
        <taxon>Bacillota</taxon>
        <taxon>Bacilli</taxon>
        <taxon>Bacillales</taxon>
        <taxon>Bacillaceae</taxon>
        <taxon>Salisediminibacterium</taxon>
    </lineage>
</organism>
<dbReference type="EMBL" id="CP001791">
    <property type="protein sequence ID" value="ADH98402.1"/>
    <property type="molecule type" value="Genomic_DNA"/>
</dbReference>
<name>D6XZM8_BACIE</name>
<reference evidence="1" key="1">
    <citation type="submission" date="2009-10" db="EMBL/GenBank/DDBJ databases">
        <title>Complete sequence of Bacillus selenitireducens MLS10.</title>
        <authorList>
            <consortium name="US DOE Joint Genome Institute"/>
            <person name="Lucas S."/>
            <person name="Copeland A."/>
            <person name="Lapidus A."/>
            <person name="Glavina del Rio T."/>
            <person name="Dalin E."/>
            <person name="Tice H."/>
            <person name="Bruce D."/>
            <person name="Goodwin L."/>
            <person name="Pitluck S."/>
            <person name="Sims D."/>
            <person name="Brettin T."/>
            <person name="Detter J.C."/>
            <person name="Han C."/>
            <person name="Larimer F."/>
            <person name="Land M."/>
            <person name="Hauser L."/>
            <person name="Kyrpides N."/>
            <person name="Ovchinnikova G."/>
            <person name="Stolz J."/>
        </authorList>
    </citation>
    <scope>NUCLEOTIDE SEQUENCE [LARGE SCALE GENOMIC DNA]</scope>
    <source>
        <strain evidence="1">MLS10</strain>
    </source>
</reference>
<dbReference type="AlphaFoldDB" id="D6XZM8"/>
<dbReference type="HOGENOM" id="CLU_2912787_0_0_9"/>
<evidence type="ECO:0000313" key="1">
    <source>
        <dbReference type="EMBL" id="ADH98402.1"/>
    </source>
</evidence>
<keyword evidence="2" id="KW-1185">Reference proteome</keyword>
<dbReference type="STRING" id="439292.Bsel_0879"/>
<gene>
    <name evidence="1" type="ordered locus">Bsel_0879</name>
</gene>
<protein>
    <submittedName>
        <fullName evidence="1">Uncharacterized protein</fullName>
    </submittedName>
</protein>
<sequence>MREDNLVLLITDVEGNQYSPKSLVIEQISFQTRFSDMSKAIEECVKIKSIYKELNLSIHFE</sequence>
<evidence type="ECO:0000313" key="2">
    <source>
        <dbReference type="Proteomes" id="UP000000271"/>
    </source>
</evidence>